<keyword evidence="1" id="KW-0496">Mitochondrion</keyword>
<dbReference type="AlphaFoldDB" id="A0A1Y0B1U7"/>
<protein>
    <submittedName>
        <fullName evidence="1">Uncharacterized protein</fullName>
    </submittedName>
</protein>
<gene>
    <name evidence="1" type="ORF">AEK19_MT1146</name>
</gene>
<sequence length="36" mass="3956">MSLNRAPFTINQLEICCSKDIRGVHSKGDSGRKVGH</sequence>
<organism evidence="1">
    <name type="scientific">Utricularia reniformis</name>
    <dbReference type="NCBI Taxonomy" id="192314"/>
    <lineage>
        <taxon>Eukaryota</taxon>
        <taxon>Viridiplantae</taxon>
        <taxon>Streptophyta</taxon>
        <taxon>Embryophyta</taxon>
        <taxon>Tracheophyta</taxon>
        <taxon>Spermatophyta</taxon>
        <taxon>Magnoliopsida</taxon>
        <taxon>eudicotyledons</taxon>
        <taxon>Gunneridae</taxon>
        <taxon>Pentapetalae</taxon>
        <taxon>asterids</taxon>
        <taxon>lamiids</taxon>
        <taxon>Lamiales</taxon>
        <taxon>Lentibulariaceae</taxon>
        <taxon>Utricularia</taxon>
    </lineage>
</organism>
<dbReference type="EMBL" id="KY774314">
    <property type="protein sequence ID" value="ART31361.1"/>
    <property type="molecule type" value="Genomic_DNA"/>
</dbReference>
<name>A0A1Y0B1U7_9LAMI</name>
<proteinExistence type="predicted"/>
<geneLocation type="mitochondrion" evidence="1"/>
<reference evidence="1" key="1">
    <citation type="submission" date="2017-03" db="EMBL/GenBank/DDBJ databases">
        <title>The mitochondrial genome of the carnivorous plant Utricularia reniformis (Lentibulariaceae): structure, comparative analysis and evolutionary landmarks.</title>
        <authorList>
            <person name="Silva S.R."/>
            <person name="Alvarenga D.O."/>
            <person name="Michael T.P."/>
            <person name="Miranda V.F.O."/>
            <person name="Varani A.M."/>
        </authorList>
    </citation>
    <scope>NUCLEOTIDE SEQUENCE</scope>
</reference>
<evidence type="ECO:0000313" key="1">
    <source>
        <dbReference type="EMBL" id="ART31361.1"/>
    </source>
</evidence>
<accession>A0A1Y0B1U7</accession>